<comment type="similarity">
    <text evidence="8">Belongs to the class-III pyridoxal-phosphate-dependent aminotransferase family. ArgD subfamily.</text>
</comment>
<evidence type="ECO:0000256" key="2">
    <source>
        <dbReference type="ARBA" id="ARBA00022571"/>
    </source>
</evidence>
<dbReference type="GO" id="GO:0005737">
    <property type="term" value="C:cytoplasm"/>
    <property type="evidence" value="ECO:0007669"/>
    <property type="project" value="UniProtKB-SubCell"/>
</dbReference>
<evidence type="ECO:0000313" key="9">
    <source>
        <dbReference type="EMBL" id="TYC58771.1"/>
    </source>
</evidence>
<feature type="binding site" evidence="8">
    <location>
        <begin position="214"/>
        <end position="217"/>
    </location>
    <ligand>
        <name>pyridoxal 5'-phosphate</name>
        <dbReference type="ChEBI" id="CHEBI:597326"/>
    </ligand>
</feature>
<evidence type="ECO:0000256" key="3">
    <source>
        <dbReference type="ARBA" id="ARBA00022576"/>
    </source>
</evidence>
<keyword evidence="4 8" id="KW-0028">Amino-acid biosynthesis</keyword>
<dbReference type="PANTHER" id="PTHR11986">
    <property type="entry name" value="AMINOTRANSFERASE CLASS III"/>
    <property type="match status" value="1"/>
</dbReference>
<comment type="catalytic activity">
    <reaction evidence="8">
        <text>N(2)-acetyl-L-ornithine + 2-oxoglutarate = N-acetyl-L-glutamate 5-semialdehyde + L-glutamate</text>
        <dbReference type="Rhea" id="RHEA:18049"/>
        <dbReference type="ChEBI" id="CHEBI:16810"/>
        <dbReference type="ChEBI" id="CHEBI:29123"/>
        <dbReference type="ChEBI" id="CHEBI:29985"/>
        <dbReference type="ChEBI" id="CHEBI:57805"/>
        <dbReference type="EC" id="2.6.1.11"/>
    </reaction>
</comment>
<evidence type="ECO:0000256" key="8">
    <source>
        <dbReference type="HAMAP-Rule" id="MF_01107"/>
    </source>
</evidence>
<evidence type="ECO:0000256" key="4">
    <source>
        <dbReference type="ARBA" id="ARBA00022605"/>
    </source>
</evidence>
<keyword evidence="8" id="KW-0963">Cytoplasm</keyword>
<evidence type="ECO:0000256" key="5">
    <source>
        <dbReference type="ARBA" id="ARBA00022679"/>
    </source>
</evidence>
<dbReference type="NCBIfam" id="TIGR00707">
    <property type="entry name" value="argD"/>
    <property type="match status" value="1"/>
</dbReference>
<dbReference type="EMBL" id="SDKK01000008">
    <property type="protein sequence ID" value="TYC58771.1"/>
    <property type="molecule type" value="Genomic_DNA"/>
</dbReference>
<dbReference type="Gene3D" id="3.40.640.10">
    <property type="entry name" value="Type I PLP-dependent aspartate aminotransferase-like (Major domain)"/>
    <property type="match status" value="1"/>
</dbReference>
<comment type="subunit">
    <text evidence="8">Homodimer.</text>
</comment>
<dbReference type="Pfam" id="PF00202">
    <property type="entry name" value="Aminotran_3"/>
    <property type="match status" value="1"/>
</dbReference>
<evidence type="ECO:0000256" key="7">
    <source>
        <dbReference type="ARBA" id="ARBA00049111"/>
    </source>
</evidence>
<dbReference type="PROSITE" id="PS00600">
    <property type="entry name" value="AA_TRANSFER_CLASS_3"/>
    <property type="match status" value="1"/>
</dbReference>
<dbReference type="AlphaFoldDB" id="A0A6C2CYD5"/>
<keyword evidence="5 8" id="KW-0808">Transferase</keyword>
<comment type="caution">
    <text evidence="8">Lacks conserved residue(s) required for the propagation of feature annotation.</text>
</comment>
<dbReference type="Gene3D" id="3.90.1150.10">
    <property type="entry name" value="Aspartate Aminotransferase, domain 1"/>
    <property type="match status" value="1"/>
</dbReference>
<comment type="catalytic activity">
    <reaction evidence="7">
        <text>L-2,4-diaminobutanoate + 2-oxoglutarate = L-aspartate 4-semialdehyde + L-glutamate</text>
        <dbReference type="Rhea" id="RHEA:11160"/>
        <dbReference type="ChEBI" id="CHEBI:16810"/>
        <dbReference type="ChEBI" id="CHEBI:29985"/>
        <dbReference type="ChEBI" id="CHEBI:58761"/>
        <dbReference type="ChEBI" id="CHEBI:537519"/>
        <dbReference type="EC" id="2.6.1.76"/>
    </reaction>
</comment>
<feature type="binding site" evidence="8">
    <location>
        <position position="271"/>
    </location>
    <ligand>
        <name>N(2)-acetyl-L-ornithine</name>
        <dbReference type="ChEBI" id="CHEBI:57805"/>
    </ligand>
</feature>
<feature type="binding site" evidence="8">
    <location>
        <position position="127"/>
    </location>
    <ligand>
        <name>pyridoxal 5'-phosphate</name>
        <dbReference type="ChEBI" id="CHEBI:597326"/>
    </ligand>
</feature>
<dbReference type="InterPro" id="IPR050103">
    <property type="entry name" value="Class-III_PLP-dep_AT"/>
</dbReference>
<comment type="caution">
    <text evidence="9">The sequence shown here is derived from an EMBL/GenBank/DDBJ whole genome shotgun (WGS) entry which is preliminary data.</text>
</comment>
<organism evidence="9 10">
    <name type="scientific">Zoogloea oleivorans</name>
    <dbReference type="NCBI Taxonomy" id="1552750"/>
    <lineage>
        <taxon>Bacteria</taxon>
        <taxon>Pseudomonadati</taxon>
        <taxon>Pseudomonadota</taxon>
        <taxon>Betaproteobacteria</taxon>
        <taxon>Rhodocyclales</taxon>
        <taxon>Zoogloeaceae</taxon>
        <taxon>Zoogloea</taxon>
    </lineage>
</organism>
<dbReference type="GO" id="GO:0003992">
    <property type="term" value="F:N2-acetyl-L-ornithine:2-oxoglutarate 5-aminotransferase activity"/>
    <property type="evidence" value="ECO:0007669"/>
    <property type="project" value="UniProtKB-UniRule"/>
</dbReference>
<feature type="modified residue" description="N6-(pyridoxal phosphate)lysine" evidence="8">
    <location>
        <position position="243"/>
    </location>
</feature>
<dbReference type="NCBIfam" id="NF002325">
    <property type="entry name" value="PRK01278.1"/>
    <property type="match status" value="1"/>
</dbReference>
<dbReference type="FunFam" id="3.40.640.10:FF:000004">
    <property type="entry name" value="Acetylornithine aminotransferase"/>
    <property type="match status" value="1"/>
</dbReference>
<dbReference type="InterPro" id="IPR015424">
    <property type="entry name" value="PyrdxlP-dep_Trfase"/>
</dbReference>
<keyword evidence="2 8" id="KW-0055">Arginine biosynthesis</keyword>
<comment type="subcellular location">
    <subcellularLocation>
        <location evidence="8">Cytoplasm</location>
    </subcellularLocation>
</comment>
<sequence length="391" mass="41018">MSHLMNTYGRLPVAFSHGEGSWLYDLSGKRYLDALAGIAVSTLGHNHPRLVRAISEQAARVIHTSNLYGIPNQEALSDKLASVSAMDEVFFCNSGCEANEAAIKLARLYGHGRGIAEPCIIVMDQSFHGRTLATLSATGNKKVQIGFGPLVGGFLRAPFDDLAAVEQLAAGRTNIVAILVEPVQGEGGIHIAQQEYLQALRKLCDEREWLLMFDEVQCGIARTGKWFGHQHAGVKPDVMSLAKGLGSGVPIGACLAAGKAAGVFKPGNHGSTFGGNPLACAAALTTLAVIEEDDLLGNATAIGQAICSGFAKALEGVAGVVDIRGAGLMIGIELDRPCSVLVARALDAGYLINVTADKVIRLLPPLNFSDADAATLVEGLTPLIKEFLAAQ</sequence>
<feature type="binding site" evidence="8">
    <location>
        <position position="272"/>
    </location>
    <ligand>
        <name>pyridoxal 5'-phosphate</name>
        <dbReference type="ChEBI" id="CHEBI:597326"/>
    </ligand>
</feature>
<dbReference type="CDD" id="cd00610">
    <property type="entry name" value="OAT_like"/>
    <property type="match status" value="1"/>
</dbReference>
<keyword evidence="10" id="KW-1185">Reference proteome</keyword>
<evidence type="ECO:0000256" key="1">
    <source>
        <dbReference type="ARBA" id="ARBA00004946"/>
    </source>
</evidence>
<accession>A0A6C2CYD5</accession>
<name>A0A6C2CYD5_9RHOO</name>
<comment type="miscellaneous">
    <text evidence="8">May also have succinyldiaminopimelate aminotransferase activity, thus carrying out the corresponding step in lysine biosynthesis.</text>
</comment>
<dbReference type="GO" id="GO:0045303">
    <property type="term" value="F:diaminobutyrate-2-oxoglutarate transaminase activity"/>
    <property type="evidence" value="ECO:0007669"/>
    <property type="project" value="UniProtKB-EC"/>
</dbReference>
<comment type="pathway">
    <text evidence="1">Amine and polyamine biosynthesis; ectoine biosynthesis; L-ectoine from L-aspartate 4-semialdehyde: step 1/3.</text>
</comment>
<dbReference type="HAMAP" id="MF_01107">
    <property type="entry name" value="ArgD_aminotrans_3"/>
    <property type="match status" value="1"/>
</dbReference>
<evidence type="ECO:0000313" key="10">
    <source>
        <dbReference type="Proteomes" id="UP000389128"/>
    </source>
</evidence>
<keyword evidence="3 8" id="KW-0032">Aminotransferase</keyword>
<dbReference type="InterPro" id="IPR004636">
    <property type="entry name" value="AcOrn/SuccOrn_fam"/>
</dbReference>
<dbReference type="GO" id="GO:0042802">
    <property type="term" value="F:identical protein binding"/>
    <property type="evidence" value="ECO:0007669"/>
    <property type="project" value="TreeGrafter"/>
</dbReference>
<gene>
    <name evidence="8" type="primary">argD</name>
    <name evidence="9" type="ORF">ETQ85_09560</name>
</gene>
<evidence type="ECO:0000256" key="6">
    <source>
        <dbReference type="ARBA" id="ARBA00022898"/>
    </source>
</evidence>
<dbReference type="PIRSF" id="PIRSF000521">
    <property type="entry name" value="Transaminase_4ab_Lys_Orn"/>
    <property type="match status" value="1"/>
</dbReference>
<dbReference type="InterPro" id="IPR015422">
    <property type="entry name" value="PyrdxlP-dep_Trfase_small"/>
</dbReference>
<dbReference type="GO" id="GO:0030170">
    <property type="term" value="F:pyridoxal phosphate binding"/>
    <property type="evidence" value="ECO:0007669"/>
    <property type="project" value="InterPro"/>
</dbReference>
<dbReference type="SUPFAM" id="SSF53383">
    <property type="entry name" value="PLP-dependent transferases"/>
    <property type="match status" value="1"/>
</dbReference>
<reference evidence="9 10" key="1">
    <citation type="submission" date="2019-01" db="EMBL/GenBank/DDBJ databases">
        <title>Zoogloea oleivorans genome sequencing and assembly.</title>
        <authorList>
            <person name="Tancsics A."/>
            <person name="Farkas M."/>
            <person name="Kriszt B."/>
            <person name="Maroti G."/>
            <person name="Horvath B."/>
        </authorList>
    </citation>
    <scope>NUCLEOTIDE SEQUENCE [LARGE SCALE GENOMIC DNA]</scope>
    <source>
        <strain evidence="9 10">Buc</strain>
    </source>
</reference>
<comment type="cofactor">
    <cofactor evidence="8">
        <name>pyridoxal 5'-phosphate</name>
        <dbReference type="ChEBI" id="CHEBI:597326"/>
    </cofactor>
    <text evidence="8">Binds 1 pyridoxal phosphate per subunit.</text>
</comment>
<dbReference type="UniPathway" id="UPA00068">
    <property type="reaction ID" value="UER00109"/>
</dbReference>
<dbReference type="RefSeq" id="WP_148578831.1">
    <property type="nucleotide sequence ID" value="NZ_SDKK01000008.1"/>
</dbReference>
<dbReference type="OrthoDB" id="3398487at2"/>
<dbReference type="Proteomes" id="UP000389128">
    <property type="component" value="Unassembled WGS sequence"/>
</dbReference>
<proteinExistence type="inferred from homology"/>
<dbReference type="InterPro" id="IPR015421">
    <property type="entry name" value="PyrdxlP-dep_Trfase_major"/>
</dbReference>
<comment type="pathway">
    <text evidence="8">Amino-acid biosynthesis; L-arginine biosynthesis; N(2)-acetyl-L-ornithine from L-glutamate: step 4/4.</text>
</comment>
<protein>
    <recommendedName>
        <fullName evidence="8">Acetylornithine aminotransferase</fullName>
        <shortName evidence="8">ACOAT</shortName>
        <ecNumber evidence="8">2.6.1.11</ecNumber>
    </recommendedName>
</protein>
<dbReference type="InterPro" id="IPR049704">
    <property type="entry name" value="Aminotrans_3_PPA_site"/>
</dbReference>
<dbReference type="PANTHER" id="PTHR11986:SF79">
    <property type="entry name" value="ACETYLORNITHINE AMINOTRANSFERASE, MITOCHONDRIAL"/>
    <property type="match status" value="1"/>
</dbReference>
<dbReference type="GO" id="GO:0006526">
    <property type="term" value="P:L-arginine biosynthetic process"/>
    <property type="evidence" value="ECO:0007669"/>
    <property type="project" value="UniProtKB-UniRule"/>
</dbReference>
<feature type="binding site" evidence="8">
    <location>
        <position position="130"/>
    </location>
    <ligand>
        <name>N(2)-acetyl-L-ornithine</name>
        <dbReference type="ChEBI" id="CHEBI:57805"/>
    </ligand>
</feature>
<dbReference type="InterPro" id="IPR005814">
    <property type="entry name" value="Aminotrans_3"/>
</dbReference>
<dbReference type="EC" id="2.6.1.11" evidence="8"/>
<keyword evidence="6 8" id="KW-0663">Pyridoxal phosphate</keyword>